<dbReference type="GO" id="GO:0005886">
    <property type="term" value="C:plasma membrane"/>
    <property type="evidence" value="ECO:0007669"/>
    <property type="project" value="UniProtKB-SubCell"/>
</dbReference>
<evidence type="ECO:0000313" key="17">
    <source>
        <dbReference type="Proteomes" id="UP000283633"/>
    </source>
</evidence>
<comment type="function">
    <text evidence="11">Required for CpsD phosphorylation. Involved in the regulation of capsular polysaccharide biosynthesis. May be part of a complex that directs the coordinated polymerization and export to the cell surface of the capsular polysaccharide.</text>
</comment>
<accession>A0A3R8J5J0</accession>
<dbReference type="GO" id="GO:0004713">
    <property type="term" value="F:protein tyrosine kinase activity"/>
    <property type="evidence" value="ECO:0007669"/>
    <property type="project" value="TreeGrafter"/>
</dbReference>
<feature type="domain" description="Polysaccharide chain length determinant N-terminal" evidence="14">
    <location>
        <begin position="12"/>
        <end position="92"/>
    </location>
</feature>
<comment type="subcellular location">
    <subcellularLocation>
        <location evidence="1">Cell membrane</location>
        <topology evidence="1">Multi-pass membrane protein</topology>
    </subcellularLocation>
</comment>
<feature type="domain" description="Tyrosine-protein kinase G-rich" evidence="15">
    <location>
        <begin position="144"/>
        <end position="198"/>
    </location>
</feature>
<keyword evidence="7" id="KW-0972">Capsule biogenesis/degradation</keyword>
<evidence type="ECO:0000256" key="12">
    <source>
        <dbReference type="SAM" id="MobiDB-lite"/>
    </source>
</evidence>
<dbReference type="OrthoDB" id="2360475at2"/>
<comment type="pathway">
    <text evidence="2">Capsule biogenesis; capsule polysaccharide biosynthesis.</text>
</comment>
<keyword evidence="9 13" id="KW-0472">Membrane</keyword>
<feature type="region of interest" description="Disordered" evidence="12">
    <location>
        <begin position="232"/>
        <end position="263"/>
    </location>
</feature>
<organism evidence="16 17">
    <name type="scientific">Lactiplantibacillus garii</name>
    <dbReference type="NCBI Taxonomy" id="2306423"/>
    <lineage>
        <taxon>Bacteria</taxon>
        <taxon>Bacillati</taxon>
        <taxon>Bacillota</taxon>
        <taxon>Bacilli</taxon>
        <taxon>Lactobacillales</taxon>
        <taxon>Lactobacillaceae</taxon>
        <taxon>Lactiplantibacillus</taxon>
    </lineage>
</organism>
<evidence type="ECO:0000259" key="15">
    <source>
        <dbReference type="Pfam" id="PF13807"/>
    </source>
</evidence>
<gene>
    <name evidence="16" type="ORF">D1831_13775</name>
</gene>
<dbReference type="InterPro" id="IPR050445">
    <property type="entry name" value="Bact_polysacc_biosynth/exp"/>
</dbReference>
<dbReference type="GO" id="GO:0000271">
    <property type="term" value="P:polysaccharide biosynthetic process"/>
    <property type="evidence" value="ECO:0007669"/>
    <property type="project" value="UniProtKB-KW"/>
</dbReference>
<keyword evidence="6 13" id="KW-0812">Transmembrane</keyword>
<protein>
    <recommendedName>
        <fullName evidence="4">Capsular polysaccharide biosynthesis protein CpsC</fullName>
    </recommendedName>
</protein>
<evidence type="ECO:0000256" key="1">
    <source>
        <dbReference type="ARBA" id="ARBA00004651"/>
    </source>
</evidence>
<evidence type="ECO:0000256" key="2">
    <source>
        <dbReference type="ARBA" id="ARBA00005132"/>
    </source>
</evidence>
<evidence type="ECO:0000256" key="3">
    <source>
        <dbReference type="ARBA" id="ARBA00006683"/>
    </source>
</evidence>
<keyword evidence="10" id="KW-0270">Exopolysaccharide synthesis</keyword>
<feature type="transmembrane region" description="Helical" evidence="13">
    <location>
        <begin position="21"/>
        <end position="41"/>
    </location>
</feature>
<proteinExistence type="inferred from homology"/>
<evidence type="ECO:0000256" key="4">
    <source>
        <dbReference type="ARBA" id="ARBA00020739"/>
    </source>
</evidence>
<sequence length="263" mass="29113">MMDQAVNFDFFIRLVRKYWRAILGFTVAGVVIAAGLTFFVITPKYQSSVQILVNRRNTNAATEYAGQQADVQMITTYKELITNQVVLSPAQKQLRQKYGIKRSLSALKDEVSVTSTTNSQVFSIAVKDNSAASSSIIANQVARSFKRQVKKIIKVNNVTIVAPAEVPTSPVSPRKAINLLAGLVVGVLLGFMYASIRVLTDRRVHDVEFLTDELGLVSLGIVNHQHRHSLKHQKANLERRQKAPARVVKQNGSTGNARASRRV</sequence>
<evidence type="ECO:0000313" key="16">
    <source>
        <dbReference type="EMBL" id="RRK09250.1"/>
    </source>
</evidence>
<keyword evidence="17" id="KW-1185">Reference proteome</keyword>
<dbReference type="InterPro" id="IPR003856">
    <property type="entry name" value="LPS_length_determ_N"/>
</dbReference>
<name>A0A3R8J5J0_9LACO</name>
<reference evidence="16 17" key="1">
    <citation type="submission" date="2018-08" db="EMBL/GenBank/DDBJ databases">
        <title>Genome Lactobacillus garii FI11369.</title>
        <authorList>
            <person name="Diaz M."/>
            <person name="Narbad A."/>
        </authorList>
    </citation>
    <scope>NUCLEOTIDE SEQUENCE [LARGE SCALE GENOMIC DNA]</scope>
    <source>
        <strain evidence="16 17">FI11369</strain>
    </source>
</reference>
<evidence type="ECO:0000256" key="5">
    <source>
        <dbReference type="ARBA" id="ARBA00022475"/>
    </source>
</evidence>
<keyword evidence="8 13" id="KW-1133">Transmembrane helix</keyword>
<dbReference type="EMBL" id="QWZQ01000079">
    <property type="protein sequence ID" value="RRK09250.1"/>
    <property type="molecule type" value="Genomic_DNA"/>
</dbReference>
<dbReference type="PANTHER" id="PTHR32309:SF13">
    <property type="entry name" value="FERRIC ENTEROBACTIN TRANSPORT PROTEIN FEPE"/>
    <property type="match status" value="1"/>
</dbReference>
<feature type="transmembrane region" description="Helical" evidence="13">
    <location>
        <begin position="176"/>
        <end position="196"/>
    </location>
</feature>
<keyword evidence="5" id="KW-1003">Cell membrane</keyword>
<dbReference type="AlphaFoldDB" id="A0A3R8J5J0"/>
<evidence type="ECO:0000256" key="13">
    <source>
        <dbReference type="SAM" id="Phobius"/>
    </source>
</evidence>
<evidence type="ECO:0000256" key="9">
    <source>
        <dbReference type="ARBA" id="ARBA00023136"/>
    </source>
</evidence>
<dbReference type="Pfam" id="PF13807">
    <property type="entry name" value="GNVR"/>
    <property type="match status" value="1"/>
</dbReference>
<evidence type="ECO:0000256" key="6">
    <source>
        <dbReference type="ARBA" id="ARBA00022692"/>
    </source>
</evidence>
<dbReference type="Proteomes" id="UP000283633">
    <property type="component" value="Unassembled WGS sequence"/>
</dbReference>
<dbReference type="InterPro" id="IPR032807">
    <property type="entry name" value="GNVR"/>
</dbReference>
<evidence type="ECO:0000259" key="14">
    <source>
        <dbReference type="Pfam" id="PF02706"/>
    </source>
</evidence>
<comment type="similarity">
    <text evidence="3">Belongs to the CpsC/CapA family.</text>
</comment>
<evidence type="ECO:0000256" key="7">
    <source>
        <dbReference type="ARBA" id="ARBA00022903"/>
    </source>
</evidence>
<evidence type="ECO:0000256" key="10">
    <source>
        <dbReference type="ARBA" id="ARBA00023169"/>
    </source>
</evidence>
<comment type="caution">
    <text evidence="16">The sequence shown here is derived from an EMBL/GenBank/DDBJ whole genome shotgun (WGS) entry which is preliminary data.</text>
</comment>
<evidence type="ECO:0000256" key="8">
    <source>
        <dbReference type="ARBA" id="ARBA00022989"/>
    </source>
</evidence>
<dbReference type="PANTHER" id="PTHR32309">
    <property type="entry name" value="TYROSINE-PROTEIN KINASE"/>
    <property type="match status" value="1"/>
</dbReference>
<evidence type="ECO:0000256" key="11">
    <source>
        <dbReference type="ARBA" id="ARBA00045736"/>
    </source>
</evidence>
<dbReference type="Pfam" id="PF02706">
    <property type="entry name" value="Wzz"/>
    <property type="match status" value="1"/>
</dbReference>